<gene>
    <name evidence="1" type="ORF">E2C01_096329</name>
</gene>
<reference evidence="1 2" key="1">
    <citation type="submission" date="2019-05" db="EMBL/GenBank/DDBJ databases">
        <title>Another draft genome of Portunus trituberculatus and its Hox gene families provides insights of decapod evolution.</title>
        <authorList>
            <person name="Jeong J.-H."/>
            <person name="Song I."/>
            <person name="Kim S."/>
            <person name="Choi T."/>
            <person name="Kim D."/>
            <person name="Ryu S."/>
            <person name="Kim W."/>
        </authorList>
    </citation>
    <scope>NUCLEOTIDE SEQUENCE [LARGE SCALE GENOMIC DNA]</scope>
    <source>
        <tissue evidence="1">Muscle</tissue>
    </source>
</reference>
<name>A0A5B7K697_PORTR</name>
<proteinExistence type="predicted"/>
<dbReference type="EMBL" id="VSRR010124599">
    <property type="protein sequence ID" value="MPD00828.1"/>
    <property type="molecule type" value="Genomic_DNA"/>
</dbReference>
<dbReference type="AlphaFoldDB" id="A0A5B7K697"/>
<protein>
    <submittedName>
        <fullName evidence="1">Uncharacterized protein</fullName>
    </submittedName>
</protein>
<evidence type="ECO:0000313" key="1">
    <source>
        <dbReference type="EMBL" id="MPD00828.1"/>
    </source>
</evidence>
<keyword evidence="2" id="KW-1185">Reference proteome</keyword>
<organism evidence="1 2">
    <name type="scientific">Portunus trituberculatus</name>
    <name type="common">Swimming crab</name>
    <name type="synonym">Neptunus trituberculatus</name>
    <dbReference type="NCBI Taxonomy" id="210409"/>
    <lineage>
        <taxon>Eukaryota</taxon>
        <taxon>Metazoa</taxon>
        <taxon>Ecdysozoa</taxon>
        <taxon>Arthropoda</taxon>
        <taxon>Crustacea</taxon>
        <taxon>Multicrustacea</taxon>
        <taxon>Malacostraca</taxon>
        <taxon>Eumalacostraca</taxon>
        <taxon>Eucarida</taxon>
        <taxon>Decapoda</taxon>
        <taxon>Pleocyemata</taxon>
        <taxon>Brachyura</taxon>
        <taxon>Eubrachyura</taxon>
        <taxon>Portunoidea</taxon>
        <taxon>Portunidae</taxon>
        <taxon>Portuninae</taxon>
        <taxon>Portunus</taxon>
    </lineage>
</organism>
<sequence length="62" mass="6740">MQWEEQQEEEGGSVETYLQSCIWNGTELDRVEEADKHRITVVCSASGVAAVIPAACTAIGSR</sequence>
<accession>A0A5B7K697</accession>
<comment type="caution">
    <text evidence="1">The sequence shown here is derived from an EMBL/GenBank/DDBJ whole genome shotgun (WGS) entry which is preliminary data.</text>
</comment>
<evidence type="ECO:0000313" key="2">
    <source>
        <dbReference type="Proteomes" id="UP000324222"/>
    </source>
</evidence>
<dbReference type="Proteomes" id="UP000324222">
    <property type="component" value="Unassembled WGS sequence"/>
</dbReference>